<accession>A0A2R4X3R7</accession>
<dbReference type="GeneID" id="36513323"/>
<evidence type="ECO:0000313" key="3">
    <source>
        <dbReference type="Proteomes" id="UP000244727"/>
    </source>
</evidence>
<evidence type="ECO:0000313" key="2">
    <source>
        <dbReference type="EMBL" id="AWB28444.1"/>
    </source>
</evidence>
<reference evidence="2 3" key="1">
    <citation type="submission" date="2018-04" db="EMBL/GenBank/DDBJ databases">
        <title>Halococcoides cellulosivorans gen. nov., sp. nov., an extremely halophilic cellulose-utilizing haloarchaeon from hypersaline lakes.</title>
        <authorList>
            <person name="Sorokin D.Y."/>
            <person name="Toshchakov S.V."/>
            <person name="Samarov N.I."/>
            <person name="Korzhenkov A."/>
            <person name="Kublanov I.V."/>
        </authorList>
    </citation>
    <scope>NUCLEOTIDE SEQUENCE [LARGE SCALE GENOMIC DNA]</scope>
    <source>
        <strain evidence="2 3">HArcel1</strain>
    </source>
</reference>
<keyword evidence="1" id="KW-0812">Transmembrane</keyword>
<sequence>MIDPVINLVSRFDLPTAVVSVILGFLLKMVWDVVSSGLKRRRQAVRDDLEWYHELRALARRIALAHAVTKTYTDKFDVDREEMDMPDVESDSSIPEEAAEHMEELFERHQEAAYNRQLEQMDILYDELLTHVSTTDVDLSDEMREEIENLLFHTFMGSLNKFEVPEDNKMPAEKGAEVIVEMCDDTIDEMEKSLSVGKIALSRLLILTRSVTNP</sequence>
<gene>
    <name evidence="2" type="ORF">HARCEL1_12410</name>
</gene>
<keyword evidence="1" id="KW-0472">Membrane</keyword>
<feature type="transmembrane region" description="Helical" evidence="1">
    <location>
        <begin position="12"/>
        <end position="31"/>
    </location>
</feature>
<protein>
    <submittedName>
        <fullName evidence="2">Uncharacterized protein</fullName>
    </submittedName>
</protein>
<dbReference type="AlphaFoldDB" id="A0A2R4X3R7"/>
<dbReference type="EMBL" id="CP028858">
    <property type="protein sequence ID" value="AWB28444.1"/>
    <property type="molecule type" value="Genomic_DNA"/>
</dbReference>
<keyword evidence="1" id="KW-1133">Transmembrane helix</keyword>
<organism evidence="2 3">
    <name type="scientific">Halococcoides cellulosivorans</name>
    <dbReference type="NCBI Taxonomy" id="1679096"/>
    <lineage>
        <taxon>Archaea</taxon>
        <taxon>Methanobacteriati</taxon>
        <taxon>Methanobacteriota</taxon>
        <taxon>Stenosarchaea group</taxon>
        <taxon>Halobacteria</taxon>
        <taxon>Halobacteriales</taxon>
        <taxon>Haloarculaceae</taxon>
        <taxon>Halococcoides</taxon>
    </lineage>
</organism>
<name>A0A2R4X3R7_9EURY</name>
<dbReference type="KEGG" id="harc:HARCEL1_12410"/>
<dbReference type="RefSeq" id="WP_108383892.1">
    <property type="nucleotide sequence ID" value="NZ_CP028858.1"/>
</dbReference>
<keyword evidence="3" id="KW-1185">Reference proteome</keyword>
<proteinExistence type="predicted"/>
<evidence type="ECO:0000256" key="1">
    <source>
        <dbReference type="SAM" id="Phobius"/>
    </source>
</evidence>
<dbReference type="Proteomes" id="UP000244727">
    <property type="component" value="Chromosome"/>
</dbReference>